<dbReference type="Gene3D" id="3.30.70.1230">
    <property type="entry name" value="Nucleotide cyclase"/>
    <property type="match status" value="1"/>
</dbReference>
<evidence type="ECO:0000313" key="3">
    <source>
        <dbReference type="Proteomes" id="UP000012429"/>
    </source>
</evidence>
<organism evidence="2 3">
    <name type="scientific">Rhizobium freirei PRF 81</name>
    <dbReference type="NCBI Taxonomy" id="363754"/>
    <lineage>
        <taxon>Bacteria</taxon>
        <taxon>Pseudomonadati</taxon>
        <taxon>Pseudomonadota</taxon>
        <taxon>Alphaproteobacteria</taxon>
        <taxon>Hyphomicrobiales</taxon>
        <taxon>Rhizobiaceae</taxon>
        <taxon>Rhizobium/Agrobacterium group</taxon>
        <taxon>Rhizobium</taxon>
    </lineage>
</organism>
<dbReference type="InterPro" id="IPR029787">
    <property type="entry name" value="Nucleotide_cyclase"/>
</dbReference>
<reference evidence="2 3" key="1">
    <citation type="journal article" date="2012" name="BMC Genomics">
        <title>Genomic basis of broad host range and environmental adaptability of Rhizobium tropici CIAT 899 and Rhizobium sp. PRF 81 which are used in inoculants for common bean (Phaseolus vulgaris L.).</title>
        <authorList>
            <person name="Ormeno-Orrillo E."/>
            <person name="Menna P."/>
            <person name="Almeida L.G."/>
            <person name="Ollero F.J."/>
            <person name="Nicolas M.F."/>
            <person name="Pains Rodrigues E."/>
            <person name="Shigueyoshi Nakatani A."/>
            <person name="Silva Batista J.S."/>
            <person name="Oliveira Chueire L.M."/>
            <person name="Souza R.C."/>
            <person name="Ribeiro Vasconcelos A.T."/>
            <person name="Megias M."/>
            <person name="Hungria M."/>
            <person name="Martinez-Romero E."/>
        </authorList>
    </citation>
    <scope>NUCLEOTIDE SEQUENCE [LARGE SCALE GENOMIC DNA]</scope>
    <source>
        <strain evidence="2 3">PRF 81</strain>
    </source>
</reference>
<dbReference type="SMART" id="SM00044">
    <property type="entry name" value="CYCc"/>
    <property type="match status" value="1"/>
</dbReference>
<dbReference type="InterPro" id="IPR045983">
    <property type="entry name" value="GUC-dom-containing_N"/>
</dbReference>
<dbReference type="Pfam" id="PF19363">
    <property type="entry name" value="DUF5939"/>
    <property type="match status" value="1"/>
</dbReference>
<name>N6UXE7_9HYPH</name>
<proteinExistence type="predicted"/>
<feature type="domain" description="Guanylate cyclase" evidence="1">
    <location>
        <begin position="328"/>
        <end position="446"/>
    </location>
</feature>
<accession>N6UXE7</accession>
<comment type="caution">
    <text evidence="2">The sequence shown here is derived from an EMBL/GenBank/DDBJ whole genome shotgun (WGS) entry which is preliminary data.</text>
</comment>
<protein>
    <submittedName>
        <fullName evidence="2">Adenylate cyclase</fullName>
    </submittedName>
</protein>
<gene>
    <name evidence="2" type="ORF">RHSP_52393</name>
</gene>
<sequence>MNCVFTFNGTPRMVEVSSQYNPMIDEKKLEERLVVVEKAKSWSPRVVSRLEMLLRSGMDEALYRINPILFAEEKSIAEAEAVDLFLHACVAGLFDMDWLLVCPMCSDVVESFRSLRKLHTHFHCHLCQSDYDAALDDYITVTFTVSPAVRSIRFHKPDALSAWDYVFQYKLTSGGIMPDGVPWSETAKQLVRVLTRIEPGSTANLEVDATEGALLGQDFDSDAQFFFPVERGTGVTPSYVPVTLDRGKCVAAAARIAPGKVVFEVRNDGKLPVVFGVLQLPEAASQRPKLHFTPSLSGKRLLTTQTFRDFFRSEVISAAEGIAVLDVTLVFTDLKGSTALYERIGDLNAYIQVQRHFQHLLDATVRHNGAVTKTIGDAVMAAFLTSADAVQAALDMREAVDQLNRDRLQRDFILKIGVHRGAAIAVTLNERLDYFGQTVNIAARVQNLADGDEICITEEVYSAPAVAEIIAPYPVVKSEAELKGVSKAMSVYHLARMESQPANQHGDADAKTYHK</sequence>
<dbReference type="PANTHER" id="PTHR43081">
    <property type="entry name" value="ADENYLATE CYCLASE, TERMINAL-DIFFERENTIATION SPECIFIC-RELATED"/>
    <property type="match status" value="1"/>
</dbReference>
<dbReference type="InterPro" id="IPR001054">
    <property type="entry name" value="A/G_cyclase"/>
</dbReference>
<dbReference type="STRING" id="363754.RHSP_52393"/>
<dbReference type="GO" id="GO:0035556">
    <property type="term" value="P:intracellular signal transduction"/>
    <property type="evidence" value="ECO:0007669"/>
    <property type="project" value="InterPro"/>
</dbReference>
<dbReference type="PATRIC" id="fig|363754.4.peg.5525"/>
<dbReference type="CDD" id="cd07302">
    <property type="entry name" value="CHD"/>
    <property type="match status" value="1"/>
</dbReference>
<dbReference type="PANTHER" id="PTHR43081:SF19">
    <property type="entry name" value="PH-SENSITIVE ADENYLATE CYCLASE RV1264"/>
    <property type="match status" value="1"/>
</dbReference>
<dbReference type="InterPro" id="IPR050697">
    <property type="entry name" value="Adenylyl/Guanylyl_Cyclase_3/4"/>
</dbReference>
<evidence type="ECO:0000313" key="2">
    <source>
        <dbReference type="EMBL" id="ENN85431.1"/>
    </source>
</evidence>
<dbReference type="GO" id="GO:0006171">
    <property type="term" value="P:cAMP biosynthetic process"/>
    <property type="evidence" value="ECO:0007669"/>
    <property type="project" value="TreeGrafter"/>
</dbReference>
<dbReference type="PROSITE" id="PS50125">
    <property type="entry name" value="GUANYLATE_CYCLASE_2"/>
    <property type="match status" value="1"/>
</dbReference>
<dbReference type="Proteomes" id="UP000012429">
    <property type="component" value="Unassembled WGS sequence"/>
</dbReference>
<dbReference type="EMBL" id="AQHN01000084">
    <property type="protein sequence ID" value="ENN85431.1"/>
    <property type="molecule type" value="Genomic_DNA"/>
</dbReference>
<dbReference type="AlphaFoldDB" id="N6UXE7"/>
<evidence type="ECO:0000259" key="1">
    <source>
        <dbReference type="PROSITE" id="PS50125"/>
    </source>
</evidence>
<dbReference type="GO" id="GO:0004016">
    <property type="term" value="F:adenylate cyclase activity"/>
    <property type="evidence" value="ECO:0007669"/>
    <property type="project" value="UniProtKB-ARBA"/>
</dbReference>
<dbReference type="Pfam" id="PF00211">
    <property type="entry name" value="Guanylate_cyc"/>
    <property type="match status" value="1"/>
</dbReference>
<dbReference type="SUPFAM" id="SSF55073">
    <property type="entry name" value="Nucleotide cyclase"/>
    <property type="match status" value="1"/>
</dbReference>
<keyword evidence="3" id="KW-1185">Reference proteome</keyword>